<dbReference type="PANTHER" id="PTHR46190">
    <property type="entry name" value="SI:CH211-201H21.5-RELATED"/>
    <property type="match status" value="1"/>
</dbReference>
<evidence type="ECO:0000256" key="1">
    <source>
        <dbReference type="ARBA" id="ARBA00009176"/>
    </source>
</evidence>
<feature type="domain" description="Inosine/uridine-preferring nucleoside hydrolase" evidence="2">
    <location>
        <begin position="4"/>
        <end position="309"/>
    </location>
</feature>
<keyword evidence="4" id="KW-1185">Reference proteome</keyword>
<dbReference type="InterPro" id="IPR036452">
    <property type="entry name" value="Ribo_hydro-like"/>
</dbReference>
<dbReference type="Proteomes" id="UP000053660">
    <property type="component" value="Unassembled WGS sequence"/>
</dbReference>
<dbReference type="EMBL" id="KN554050">
    <property type="protein sequence ID" value="KHJ89569.1"/>
    <property type="molecule type" value="Genomic_DNA"/>
</dbReference>
<dbReference type="InterPro" id="IPR052775">
    <property type="entry name" value="IUN_hydrolase"/>
</dbReference>
<dbReference type="Gene3D" id="3.90.245.10">
    <property type="entry name" value="Ribonucleoside hydrolase-like"/>
    <property type="match status" value="1"/>
</dbReference>
<evidence type="ECO:0000313" key="4">
    <source>
        <dbReference type="Proteomes" id="UP000053660"/>
    </source>
</evidence>
<comment type="similarity">
    <text evidence="1">Belongs to the IUNH family.</text>
</comment>
<protein>
    <submittedName>
        <fullName evidence="3">Inosine-uridine preferring nucleoside hydrolase</fullName>
    </submittedName>
</protein>
<dbReference type="Pfam" id="PF01156">
    <property type="entry name" value="IU_nuc_hydro"/>
    <property type="match status" value="1"/>
</dbReference>
<dbReference type="GO" id="GO:0016799">
    <property type="term" value="F:hydrolase activity, hydrolyzing N-glycosyl compounds"/>
    <property type="evidence" value="ECO:0007669"/>
    <property type="project" value="InterPro"/>
</dbReference>
<dbReference type="AlphaFoldDB" id="A0A0B1SX84"/>
<dbReference type="InterPro" id="IPR001910">
    <property type="entry name" value="Inosine/uridine_hydrolase_dom"/>
</dbReference>
<evidence type="ECO:0000313" key="3">
    <source>
        <dbReference type="EMBL" id="KHJ89569.1"/>
    </source>
</evidence>
<dbReference type="PANTHER" id="PTHR46190:SF1">
    <property type="entry name" value="SI:CH211-201H21.5"/>
    <property type="match status" value="1"/>
</dbReference>
<accession>A0A0B1SX84</accession>
<dbReference type="OrthoDB" id="432381at2759"/>
<sequence length="324" mass="35866">MKHLIIDTDGVSDDLRAISLAIYHPETYILGITTVHGCAQAQQAVANVARLQRAMSIYASLTKPFVVHPFFGKDGIGDRPDAFPKALPSDYMAYEREPAVQALIRLTTEYRDVIIVALAPLTNIALAYKLDPDFAKRIKKLVILGGNYFGVGNVDGMSSAEFNFHADPEAAKIVLEEMDTDIMFVPWDTFHLKSAEHEAQIDFYAHLRVGTPLASFLAAATHIGREIMAKSGRQYGYCDEVAVAAAIDPRAVVKKSIDLRVGVELQGEMTRGQVVVDWSNVKFYPNGTGVDMSKDKRRRVHVVVDYDVKIVDQNIRNTVSGVRL</sequence>
<dbReference type="SUPFAM" id="SSF53590">
    <property type="entry name" value="Nucleoside hydrolase"/>
    <property type="match status" value="1"/>
</dbReference>
<name>A0A0B1SX84_OESDE</name>
<organism evidence="3 4">
    <name type="scientific">Oesophagostomum dentatum</name>
    <name type="common">Nodular worm</name>
    <dbReference type="NCBI Taxonomy" id="61180"/>
    <lineage>
        <taxon>Eukaryota</taxon>
        <taxon>Metazoa</taxon>
        <taxon>Ecdysozoa</taxon>
        <taxon>Nematoda</taxon>
        <taxon>Chromadorea</taxon>
        <taxon>Rhabditida</taxon>
        <taxon>Rhabditina</taxon>
        <taxon>Rhabditomorpha</taxon>
        <taxon>Strongyloidea</taxon>
        <taxon>Strongylidae</taxon>
        <taxon>Oesophagostomum</taxon>
    </lineage>
</organism>
<proteinExistence type="inferred from homology"/>
<reference evidence="3 4" key="1">
    <citation type="submission" date="2014-03" db="EMBL/GenBank/DDBJ databases">
        <title>Draft genome of the hookworm Oesophagostomum dentatum.</title>
        <authorList>
            <person name="Mitreva M."/>
        </authorList>
    </citation>
    <scope>NUCLEOTIDE SEQUENCE [LARGE SCALE GENOMIC DNA]</scope>
    <source>
        <strain evidence="3 4">OD-Hann</strain>
    </source>
</reference>
<gene>
    <name evidence="3" type="ORF">OESDEN_10604</name>
</gene>
<keyword evidence="3" id="KW-0378">Hydrolase</keyword>
<evidence type="ECO:0000259" key="2">
    <source>
        <dbReference type="Pfam" id="PF01156"/>
    </source>
</evidence>